<dbReference type="Pfam" id="PF13410">
    <property type="entry name" value="GST_C_2"/>
    <property type="match status" value="1"/>
</dbReference>
<dbReference type="SUPFAM" id="SSF47616">
    <property type="entry name" value="GST C-terminal domain-like"/>
    <property type="match status" value="1"/>
</dbReference>
<dbReference type="InterPro" id="IPR004045">
    <property type="entry name" value="Glutathione_S-Trfase_N"/>
</dbReference>
<evidence type="ECO:0000259" key="1">
    <source>
        <dbReference type="PROSITE" id="PS50404"/>
    </source>
</evidence>
<dbReference type="FunFam" id="3.40.30.10:FF:000206">
    <property type="entry name" value="Probable glutathione S-transferase"/>
    <property type="match status" value="1"/>
</dbReference>
<dbReference type="GO" id="GO:0016034">
    <property type="term" value="F:maleylacetoacetate isomerase activity"/>
    <property type="evidence" value="ECO:0007669"/>
    <property type="project" value="TreeGrafter"/>
</dbReference>
<dbReference type="Gene3D" id="1.20.1050.10">
    <property type="match status" value="1"/>
</dbReference>
<dbReference type="EMBL" id="CP019911">
    <property type="protein sequence ID" value="AQW30255.1"/>
    <property type="molecule type" value="Genomic_DNA"/>
</dbReference>
<evidence type="ECO:0000313" key="2">
    <source>
        <dbReference type="EMBL" id="AQW30255.1"/>
    </source>
</evidence>
<dbReference type="CDD" id="cd03194">
    <property type="entry name" value="GST_C_3"/>
    <property type="match status" value="1"/>
</dbReference>
<reference evidence="2 3" key="1">
    <citation type="submission" date="2017-02" db="EMBL/GenBank/DDBJ databases">
        <title>Blood Disease Bacterium A2-HR MARDI.</title>
        <authorList>
            <person name="Badrun R."/>
            <person name="Abu Bakar N."/>
            <person name="Laboh R."/>
        </authorList>
    </citation>
    <scope>NUCLEOTIDE SEQUENCE [LARGE SCALE GENOMIC DNA]</scope>
    <source>
        <strain evidence="2 3">A2-HR MARDI</strain>
    </source>
</reference>
<dbReference type="Gene3D" id="3.40.30.10">
    <property type="entry name" value="Glutaredoxin"/>
    <property type="match status" value="1"/>
</dbReference>
<sequence>MKLVIGNKNYSSWSLRPWLLARQASIPFEEIRLRLGSEGFAAEIRRCSPAGRVPVLVDGDLTVWDSLAICETLAERFPRARLWPEDPKARAHARSICAEMHAGFTALRGQMPMNVTAVLPGLGWNIAVQRDVDRIAHIWTELRQKYAAEGPFLFGHFTVADAFYAPVVSRFATYGVRLPELAKTYADHILNLPAMQEWIEGARGEHDFLADDEPYRTALDEDTLVAANQ</sequence>
<dbReference type="SFLD" id="SFLDG00358">
    <property type="entry name" value="Main_(cytGST)"/>
    <property type="match status" value="1"/>
</dbReference>
<dbReference type="CDD" id="cd03043">
    <property type="entry name" value="GST_N_1"/>
    <property type="match status" value="1"/>
</dbReference>
<dbReference type="GO" id="GO:0006559">
    <property type="term" value="P:L-phenylalanine catabolic process"/>
    <property type="evidence" value="ECO:0007669"/>
    <property type="project" value="TreeGrafter"/>
</dbReference>
<dbReference type="Proteomes" id="UP000189628">
    <property type="component" value="Chromosome"/>
</dbReference>
<name>A0A1U9VIE8_9RALS</name>
<dbReference type="PROSITE" id="PS50404">
    <property type="entry name" value="GST_NTER"/>
    <property type="match status" value="1"/>
</dbReference>
<organism evidence="2 3">
    <name type="scientific">blood disease bacterium A2-HR MARDI</name>
    <dbReference type="NCBI Taxonomy" id="1944648"/>
    <lineage>
        <taxon>Bacteria</taxon>
        <taxon>Pseudomonadati</taxon>
        <taxon>Pseudomonadota</taxon>
        <taxon>Betaproteobacteria</taxon>
        <taxon>Burkholderiales</taxon>
        <taxon>Burkholderiaceae</taxon>
        <taxon>Ralstonia</taxon>
        <taxon>Ralstonia solanacearum species complex</taxon>
    </lineage>
</organism>
<dbReference type="InterPro" id="IPR036249">
    <property type="entry name" value="Thioredoxin-like_sf"/>
</dbReference>
<feature type="domain" description="GST N-terminal" evidence="1">
    <location>
        <begin position="1"/>
        <end position="81"/>
    </location>
</feature>
<dbReference type="PANTHER" id="PTHR42673">
    <property type="entry name" value="MALEYLACETOACETATE ISOMERASE"/>
    <property type="match status" value="1"/>
</dbReference>
<dbReference type="GO" id="GO:0006749">
    <property type="term" value="P:glutathione metabolic process"/>
    <property type="evidence" value="ECO:0007669"/>
    <property type="project" value="TreeGrafter"/>
</dbReference>
<proteinExistence type="predicted"/>
<accession>A0A1U9VIE8</accession>
<evidence type="ECO:0000313" key="3">
    <source>
        <dbReference type="Proteomes" id="UP000189628"/>
    </source>
</evidence>
<dbReference type="RefSeq" id="WP_078222483.1">
    <property type="nucleotide sequence ID" value="NZ_CP019911.1"/>
</dbReference>
<dbReference type="Pfam" id="PF13409">
    <property type="entry name" value="GST_N_2"/>
    <property type="match status" value="1"/>
</dbReference>
<dbReference type="InterPro" id="IPR040079">
    <property type="entry name" value="Glutathione_S-Trfase"/>
</dbReference>
<dbReference type="PANTHER" id="PTHR42673:SF4">
    <property type="entry name" value="MALEYLACETOACETATE ISOMERASE"/>
    <property type="match status" value="1"/>
</dbReference>
<dbReference type="SUPFAM" id="SSF52833">
    <property type="entry name" value="Thioredoxin-like"/>
    <property type="match status" value="1"/>
</dbReference>
<keyword evidence="2" id="KW-0808">Transferase</keyword>
<dbReference type="AlphaFoldDB" id="A0A1U9VIE8"/>
<protein>
    <submittedName>
        <fullName evidence="2">Glutathione S-transferase</fullName>
    </submittedName>
</protein>
<dbReference type="GO" id="GO:0004364">
    <property type="term" value="F:glutathione transferase activity"/>
    <property type="evidence" value="ECO:0007669"/>
    <property type="project" value="TreeGrafter"/>
</dbReference>
<gene>
    <name evidence="2" type="ORF">B0B51_09890</name>
</gene>
<dbReference type="SFLD" id="SFLDS00019">
    <property type="entry name" value="Glutathione_Transferase_(cytos"/>
    <property type="match status" value="1"/>
</dbReference>
<dbReference type="InterPro" id="IPR036282">
    <property type="entry name" value="Glutathione-S-Trfase_C_sf"/>
</dbReference>